<dbReference type="AlphaFoldDB" id="A0A6J6KSD1"/>
<dbReference type="EMBL" id="CAEZWB010000060">
    <property type="protein sequence ID" value="CAB4646903.1"/>
    <property type="molecule type" value="Genomic_DNA"/>
</dbReference>
<dbReference type="EMBL" id="CAEZWH010000068">
    <property type="protein sequence ID" value="CAB4650879.1"/>
    <property type="molecule type" value="Genomic_DNA"/>
</dbReference>
<accession>A0A6J6KSD1</accession>
<evidence type="ECO:0000313" key="2">
    <source>
        <dbReference type="EMBL" id="CAB4650879.1"/>
    </source>
</evidence>
<sequence length="61" mass="6651">MLHTAIARSRQSAIAGARAFAYAAFVATTRTSRWFDMQAGAVKYSKNFTKRPAKGLLALTT</sequence>
<proteinExistence type="predicted"/>
<name>A0A6J6KSD1_9ZZZZ</name>
<reference evidence="2" key="1">
    <citation type="submission" date="2020-05" db="EMBL/GenBank/DDBJ databases">
        <authorList>
            <person name="Chiriac C."/>
            <person name="Salcher M."/>
            <person name="Ghai R."/>
            <person name="Kavagutti S V."/>
        </authorList>
    </citation>
    <scope>NUCLEOTIDE SEQUENCE</scope>
</reference>
<evidence type="ECO:0000313" key="3">
    <source>
        <dbReference type="EMBL" id="CAB4765936.1"/>
    </source>
</evidence>
<protein>
    <submittedName>
        <fullName evidence="2">Unannotated protein</fullName>
    </submittedName>
</protein>
<organism evidence="2">
    <name type="scientific">freshwater metagenome</name>
    <dbReference type="NCBI Taxonomy" id="449393"/>
    <lineage>
        <taxon>unclassified sequences</taxon>
        <taxon>metagenomes</taxon>
        <taxon>ecological metagenomes</taxon>
    </lineage>
</organism>
<dbReference type="EMBL" id="CAEZZM010000099">
    <property type="protein sequence ID" value="CAB4765936.1"/>
    <property type="molecule type" value="Genomic_DNA"/>
</dbReference>
<gene>
    <name evidence="1" type="ORF">UFOPK2166_00587</name>
    <name evidence="2" type="ORF">UFOPK2195_00465</name>
    <name evidence="3" type="ORF">UFOPK2872_00854</name>
</gene>
<evidence type="ECO:0000313" key="1">
    <source>
        <dbReference type="EMBL" id="CAB4646903.1"/>
    </source>
</evidence>